<evidence type="ECO:0000313" key="1">
    <source>
        <dbReference type="EMBL" id="POZ86058.1"/>
    </source>
</evidence>
<proteinExistence type="predicted"/>
<organism evidence="1 2">
    <name type="scientific">Burkholderia contaminans</name>
    <dbReference type="NCBI Taxonomy" id="488447"/>
    <lineage>
        <taxon>Bacteria</taxon>
        <taxon>Pseudomonadati</taxon>
        <taxon>Pseudomonadota</taxon>
        <taxon>Betaproteobacteria</taxon>
        <taxon>Burkholderiales</taxon>
        <taxon>Burkholderiaceae</taxon>
        <taxon>Burkholderia</taxon>
        <taxon>Burkholderia cepacia complex</taxon>
    </lineage>
</organism>
<accession>A0A2S5E410</accession>
<name>A0A2S5E410_9BURK</name>
<evidence type="ECO:0000313" key="2">
    <source>
        <dbReference type="Proteomes" id="UP000238655"/>
    </source>
</evidence>
<dbReference type="RefSeq" id="WP_089463335.1">
    <property type="nucleotide sequence ID" value="NZ_CM009576.1"/>
</dbReference>
<gene>
    <name evidence="1" type="ORF">C3743_05950</name>
</gene>
<dbReference type="AlphaFoldDB" id="A0A2S5E410"/>
<sequence>MVHALERINRLGGALVVAHPAEYGVMKSARMRLKLIWRAIRWQLFHLKKKFAVRGCNAIARPRDA</sequence>
<protein>
    <submittedName>
        <fullName evidence="1">Uncharacterized protein</fullName>
    </submittedName>
</protein>
<comment type="caution">
    <text evidence="1">The sequence shown here is derived from an EMBL/GenBank/DDBJ whole genome shotgun (WGS) entry which is preliminary data.</text>
</comment>
<dbReference type="EMBL" id="PQVP01000001">
    <property type="protein sequence ID" value="POZ86058.1"/>
    <property type="molecule type" value="Genomic_DNA"/>
</dbReference>
<dbReference type="Proteomes" id="UP000238655">
    <property type="component" value="Chromosome 2"/>
</dbReference>
<reference evidence="1 2" key="1">
    <citation type="submission" date="2018-01" db="EMBL/GenBank/DDBJ databases">
        <title>Successful Treatment of Persistent Burkholderia cepacia Bacteremia with Ceftazidime-Avibactam.</title>
        <authorList>
            <person name="Tamma P."/>
            <person name="Fan Y."/>
            <person name="Bergman Y."/>
            <person name="Sick-Samuels A."/>
            <person name="Hsu A."/>
            <person name="Timp W."/>
            <person name="Simner P."/>
        </authorList>
    </citation>
    <scope>NUCLEOTIDE SEQUENCE [LARGE SCALE GENOMIC DNA]</scope>
    <source>
        <strain evidence="1 2">170816</strain>
    </source>
</reference>